<accession>A0A0P0VI79</accession>
<dbReference type="Proteomes" id="UP000059680">
    <property type="component" value="Chromosome 2"/>
</dbReference>
<reference evidence="2 3" key="3">
    <citation type="journal article" date="2013" name="Rice">
        <title>Improvement of the Oryza sativa Nipponbare reference genome using next generation sequence and optical map data.</title>
        <authorList>
            <person name="Kawahara Y."/>
            <person name="de la Bastide M."/>
            <person name="Hamilton J.P."/>
            <person name="Kanamori H."/>
            <person name="McCombie W.R."/>
            <person name="Ouyang S."/>
            <person name="Schwartz D.C."/>
            <person name="Tanaka T."/>
            <person name="Wu J."/>
            <person name="Zhou S."/>
            <person name="Childs K.L."/>
            <person name="Davidson R.M."/>
            <person name="Lin H."/>
            <person name="Quesada-Ocampo L."/>
            <person name="Vaillancourt B."/>
            <person name="Sakai H."/>
            <person name="Lee S.S."/>
            <person name="Kim J."/>
            <person name="Numa H."/>
            <person name="Itoh T."/>
            <person name="Buell C.R."/>
            <person name="Matsumoto T."/>
        </authorList>
    </citation>
    <scope>NUCLEOTIDE SEQUENCE [LARGE SCALE GENOMIC DNA]</scope>
    <source>
        <strain evidence="3">cv. Nipponbare</strain>
    </source>
</reference>
<protein>
    <submittedName>
        <fullName evidence="2">Os02g0312550 protein</fullName>
    </submittedName>
</protein>
<reference evidence="2 3" key="2">
    <citation type="journal article" date="2013" name="Plant Cell Physiol.">
        <title>Rice Annotation Project Database (RAP-DB): an integrative and interactive database for rice genomics.</title>
        <authorList>
            <person name="Sakai H."/>
            <person name="Lee S.S."/>
            <person name="Tanaka T."/>
            <person name="Numa H."/>
            <person name="Kim J."/>
            <person name="Kawahara Y."/>
            <person name="Wakimoto H."/>
            <person name="Yang C.C."/>
            <person name="Iwamoto M."/>
            <person name="Abe T."/>
            <person name="Yamada Y."/>
            <person name="Muto A."/>
            <person name="Inokuchi H."/>
            <person name="Ikemura T."/>
            <person name="Matsumoto T."/>
            <person name="Sasaki T."/>
            <person name="Itoh T."/>
        </authorList>
    </citation>
    <scope>NUCLEOTIDE SEQUENCE [LARGE SCALE GENOMIC DNA]</scope>
    <source>
        <strain evidence="3">cv. Nipponbare</strain>
    </source>
</reference>
<evidence type="ECO:0000313" key="3">
    <source>
        <dbReference type="Proteomes" id="UP000059680"/>
    </source>
</evidence>
<organism evidence="2 3">
    <name type="scientific">Oryza sativa subsp. japonica</name>
    <name type="common">Rice</name>
    <dbReference type="NCBI Taxonomy" id="39947"/>
    <lineage>
        <taxon>Eukaryota</taxon>
        <taxon>Viridiplantae</taxon>
        <taxon>Streptophyta</taxon>
        <taxon>Embryophyta</taxon>
        <taxon>Tracheophyta</taxon>
        <taxon>Spermatophyta</taxon>
        <taxon>Magnoliopsida</taxon>
        <taxon>Liliopsida</taxon>
        <taxon>Poales</taxon>
        <taxon>Poaceae</taxon>
        <taxon>BOP clade</taxon>
        <taxon>Oryzoideae</taxon>
        <taxon>Oryzeae</taxon>
        <taxon>Oryzinae</taxon>
        <taxon>Oryza</taxon>
        <taxon>Oryza sativa</taxon>
    </lineage>
</organism>
<dbReference type="AlphaFoldDB" id="A0A0P0VI79"/>
<dbReference type="InParanoid" id="A0A0P0VI79"/>
<evidence type="ECO:0000256" key="1">
    <source>
        <dbReference type="SAM" id="MobiDB-lite"/>
    </source>
</evidence>
<name>A0A0P0VI79_ORYSJ</name>
<dbReference type="EMBL" id="AP014958">
    <property type="protein sequence ID" value="BAS78322.1"/>
    <property type="molecule type" value="Genomic_DNA"/>
</dbReference>
<gene>
    <name evidence="2" type="ordered locus">Os02g0312550</name>
    <name evidence="2" type="ORF">OSNPB_020312550</name>
</gene>
<feature type="region of interest" description="Disordered" evidence="1">
    <location>
        <begin position="17"/>
        <end position="52"/>
    </location>
</feature>
<keyword evidence="3" id="KW-1185">Reference proteome</keyword>
<dbReference type="Gramene" id="Os02t0312550-00">
    <property type="protein sequence ID" value="Os02t0312550-00"/>
    <property type="gene ID" value="Os02g0312550"/>
</dbReference>
<evidence type="ECO:0000313" key="2">
    <source>
        <dbReference type="EMBL" id="BAS78322.1"/>
    </source>
</evidence>
<dbReference type="SMR" id="A0A0P0VI79"/>
<sequence length="83" mass="9957">LRFYEPPLFGPRTLRFFAPQRLQQPQQPTTQGLLNKNRKPKLQQQRIRRKHDCEYRENKELPNKISSSLNSFLLVQRPNLNLS</sequence>
<dbReference type="PaxDb" id="39947-A0A0P0VI79"/>
<feature type="compositionally biased region" description="Basic residues" evidence="1">
    <location>
        <begin position="36"/>
        <end position="50"/>
    </location>
</feature>
<reference evidence="3" key="1">
    <citation type="journal article" date="2005" name="Nature">
        <title>The map-based sequence of the rice genome.</title>
        <authorList>
            <consortium name="International rice genome sequencing project (IRGSP)"/>
            <person name="Matsumoto T."/>
            <person name="Wu J."/>
            <person name="Kanamori H."/>
            <person name="Katayose Y."/>
            <person name="Fujisawa M."/>
            <person name="Namiki N."/>
            <person name="Mizuno H."/>
            <person name="Yamamoto K."/>
            <person name="Antonio B.A."/>
            <person name="Baba T."/>
            <person name="Sakata K."/>
            <person name="Nagamura Y."/>
            <person name="Aoki H."/>
            <person name="Arikawa K."/>
            <person name="Arita K."/>
            <person name="Bito T."/>
            <person name="Chiden Y."/>
            <person name="Fujitsuka N."/>
            <person name="Fukunaka R."/>
            <person name="Hamada M."/>
            <person name="Harada C."/>
            <person name="Hayashi A."/>
            <person name="Hijishita S."/>
            <person name="Honda M."/>
            <person name="Hosokawa S."/>
            <person name="Ichikawa Y."/>
            <person name="Idonuma A."/>
            <person name="Iijima M."/>
            <person name="Ikeda M."/>
            <person name="Ikeno M."/>
            <person name="Ito K."/>
            <person name="Ito S."/>
            <person name="Ito T."/>
            <person name="Ito Y."/>
            <person name="Ito Y."/>
            <person name="Iwabuchi A."/>
            <person name="Kamiya K."/>
            <person name="Karasawa W."/>
            <person name="Kurita K."/>
            <person name="Katagiri S."/>
            <person name="Kikuta A."/>
            <person name="Kobayashi H."/>
            <person name="Kobayashi N."/>
            <person name="Machita K."/>
            <person name="Maehara T."/>
            <person name="Masukawa M."/>
            <person name="Mizubayashi T."/>
            <person name="Mukai Y."/>
            <person name="Nagasaki H."/>
            <person name="Nagata Y."/>
            <person name="Naito S."/>
            <person name="Nakashima M."/>
            <person name="Nakama Y."/>
            <person name="Nakamichi Y."/>
            <person name="Nakamura M."/>
            <person name="Meguro A."/>
            <person name="Negishi M."/>
            <person name="Ohta I."/>
            <person name="Ohta T."/>
            <person name="Okamoto M."/>
            <person name="Ono N."/>
            <person name="Saji S."/>
            <person name="Sakaguchi M."/>
            <person name="Sakai K."/>
            <person name="Shibata M."/>
            <person name="Shimokawa T."/>
            <person name="Song J."/>
            <person name="Takazaki Y."/>
            <person name="Terasawa K."/>
            <person name="Tsugane M."/>
            <person name="Tsuji K."/>
            <person name="Ueda S."/>
            <person name="Waki K."/>
            <person name="Yamagata H."/>
            <person name="Yamamoto M."/>
            <person name="Yamamoto S."/>
            <person name="Yamane H."/>
            <person name="Yoshiki S."/>
            <person name="Yoshihara R."/>
            <person name="Yukawa K."/>
            <person name="Zhong H."/>
            <person name="Yano M."/>
            <person name="Yuan Q."/>
            <person name="Ouyang S."/>
            <person name="Liu J."/>
            <person name="Jones K.M."/>
            <person name="Gansberger K."/>
            <person name="Moffat K."/>
            <person name="Hill J."/>
            <person name="Bera J."/>
            <person name="Fadrosh D."/>
            <person name="Jin S."/>
            <person name="Johri S."/>
            <person name="Kim M."/>
            <person name="Overton L."/>
            <person name="Reardon M."/>
            <person name="Tsitrin T."/>
            <person name="Vuong H."/>
            <person name="Weaver B."/>
            <person name="Ciecko A."/>
            <person name="Tallon L."/>
            <person name="Jackson J."/>
            <person name="Pai G."/>
            <person name="Aken S.V."/>
            <person name="Utterback T."/>
            <person name="Reidmuller S."/>
            <person name="Feldblyum T."/>
            <person name="Hsiao J."/>
            <person name="Zismann V."/>
            <person name="Iobst S."/>
            <person name="de Vazeille A.R."/>
            <person name="Buell C.R."/>
            <person name="Ying K."/>
            <person name="Li Y."/>
            <person name="Lu T."/>
            <person name="Huang Y."/>
            <person name="Zhao Q."/>
            <person name="Feng Q."/>
            <person name="Zhang L."/>
            <person name="Zhu J."/>
            <person name="Weng Q."/>
            <person name="Mu J."/>
            <person name="Lu Y."/>
            <person name="Fan D."/>
            <person name="Liu Y."/>
            <person name="Guan J."/>
            <person name="Zhang Y."/>
            <person name="Yu S."/>
            <person name="Liu X."/>
            <person name="Zhang Y."/>
            <person name="Hong G."/>
            <person name="Han B."/>
            <person name="Choisne N."/>
            <person name="Demange N."/>
            <person name="Orjeda G."/>
            <person name="Samain S."/>
            <person name="Cattolico L."/>
            <person name="Pelletier E."/>
            <person name="Couloux A."/>
            <person name="Segurens B."/>
            <person name="Wincker P."/>
            <person name="D'Hont A."/>
            <person name="Scarpelli C."/>
            <person name="Weissenbach J."/>
            <person name="Salanoubat M."/>
            <person name="Quetier F."/>
            <person name="Yu Y."/>
            <person name="Kim H.R."/>
            <person name="Rambo T."/>
            <person name="Currie J."/>
            <person name="Collura K."/>
            <person name="Luo M."/>
            <person name="Yang T."/>
            <person name="Ammiraju J.S.S."/>
            <person name="Engler F."/>
            <person name="Soderlund C."/>
            <person name="Wing R.A."/>
            <person name="Palmer L.E."/>
            <person name="de la Bastide M."/>
            <person name="Spiegel L."/>
            <person name="Nascimento L."/>
            <person name="Zutavern T."/>
            <person name="O'Shaughnessy A."/>
            <person name="Dike S."/>
            <person name="Dedhia N."/>
            <person name="Preston R."/>
            <person name="Balija V."/>
            <person name="McCombie W.R."/>
            <person name="Chow T."/>
            <person name="Chen H."/>
            <person name="Chung M."/>
            <person name="Chen C."/>
            <person name="Shaw J."/>
            <person name="Wu H."/>
            <person name="Hsiao K."/>
            <person name="Chao Y."/>
            <person name="Chu M."/>
            <person name="Cheng C."/>
            <person name="Hour A."/>
            <person name="Lee P."/>
            <person name="Lin S."/>
            <person name="Lin Y."/>
            <person name="Liou J."/>
            <person name="Liu S."/>
            <person name="Hsing Y."/>
            <person name="Raghuvanshi S."/>
            <person name="Mohanty A."/>
            <person name="Bharti A.K."/>
            <person name="Gaur A."/>
            <person name="Gupta V."/>
            <person name="Kumar D."/>
            <person name="Ravi V."/>
            <person name="Vij S."/>
            <person name="Kapur A."/>
            <person name="Khurana P."/>
            <person name="Khurana P."/>
            <person name="Khurana J.P."/>
            <person name="Tyagi A.K."/>
            <person name="Gaikwad K."/>
            <person name="Singh A."/>
            <person name="Dalal V."/>
            <person name="Srivastava S."/>
            <person name="Dixit A."/>
            <person name="Pal A.K."/>
            <person name="Ghazi I.A."/>
            <person name="Yadav M."/>
            <person name="Pandit A."/>
            <person name="Bhargava A."/>
            <person name="Sureshbabu K."/>
            <person name="Batra K."/>
            <person name="Sharma T.R."/>
            <person name="Mohapatra T."/>
            <person name="Singh N.K."/>
            <person name="Messing J."/>
            <person name="Nelson A.B."/>
            <person name="Fuks G."/>
            <person name="Kavchok S."/>
            <person name="Keizer G."/>
            <person name="Linton E."/>
            <person name="Llaca V."/>
            <person name="Song R."/>
            <person name="Tanyolac B."/>
            <person name="Young S."/>
            <person name="Ho-Il K."/>
            <person name="Hahn J.H."/>
            <person name="Sangsakoo G."/>
            <person name="Vanavichit A."/>
            <person name="de Mattos Luiz.A.T."/>
            <person name="Zimmer P.D."/>
            <person name="Malone G."/>
            <person name="Dellagostin O."/>
            <person name="de Oliveira A.C."/>
            <person name="Bevan M."/>
            <person name="Bancroft I."/>
            <person name="Minx P."/>
            <person name="Cordum H."/>
            <person name="Wilson R."/>
            <person name="Cheng Z."/>
            <person name="Jin W."/>
            <person name="Jiang J."/>
            <person name="Leong S.A."/>
            <person name="Iwama H."/>
            <person name="Gojobori T."/>
            <person name="Itoh T."/>
            <person name="Niimura Y."/>
            <person name="Fujii Y."/>
            <person name="Habara T."/>
            <person name="Sakai H."/>
            <person name="Sato Y."/>
            <person name="Wilson G."/>
            <person name="Kumar K."/>
            <person name="McCouch S."/>
            <person name="Juretic N."/>
            <person name="Hoen D."/>
            <person name="Wright S."/>
            <person name="Bruskiewich R."/>
            <person name="Bureau T."/>
            <person name="Miyao A."/>
            <person name="Hirochika H."/>
            <person name="Nishikawa T."/>
            <person name="Kadowaki K."/>
            <person name="Sugiura M."/>
            <person name="Burr B."/>
            <person name="Sasaki T."/>
        </authorList>
    </citation>
    <scope>NUCLEOTIDE SEQUENCE [LARGE SCALE GENOMIC DNA]</scope>
    <source>
        <strain evidence="3">cv. Nipponbare</strain>
    </source>
</reference>
<proteinExistence type="predicted"/>
<feature type="compositionally biased region" description="Low complexity" evidence="1">
    <location>
        <begin position="19"/>
        <end position="34"/>
    </location>
</feature>
<feature type="non-terminal residue" evidence="2">
    <location>
        <position position="83"/>
    </location>
</feature>